<accession>A0A6B8KJB0</accession>
<protein>
    <submittedName>
        <fullName evidence="2">Uncharacterized protein</fullName>
    </submittedName>
</protein>
<reference evidence="2 3" key="1">
    <citation type="submission" date="2019-11" db="EMBL/GenBank/DDBJ databases">
        <title>The genome sequence of Methylocystis heyeri.</title>
        <authorList>
            <person name="Oshkin I.Y."/>
            <person name="Miroshnikov K."/>
            <person name="Dedysh S.N."/>
        </authorList>
    </citation>
    <scope>NUCLEOTIDE SEQUENCE [LARGE SCALE GENOMIC DNA]</scope>
    <source>
        <strain evidence="2 3">H2</strain>
    </source>
</reference>
<name>A0A6B8KJB0_9HYPH</name>
<dbReference type="KEGG" id="mhey:H2LOC_013680"/>
<feature type="region of interest" description="Disordered" evidence="1">
    <location>
        <begin position="106"/>
        <end position="135"/>
    </location>
</feature>
<evidence type="ECO:0000256" key="1">
    <source>
        <dbReference type="SAM" id="MobiDB-lite"/>
    </source>
</evidence>
<dbReference type="Proteomes" id="UP000309061">
    <property type="component" value="Chromosome"/>
</dbReference>
<feature type="compositionally biased region" description="Low complexity" evidence="1">
    <location>
        <begin position="117"/>
        <end position="129"/>
    </location>
</feature>
<proteinExistence type="predicted"/>
<dbReference type="OrthoDB" id="7165636at2"/>
<dbReference type="RefSeq" id="WP_154331670.1">
    <property type="nucleotide sequence ID" value="NZ_CP046052.1"/>
</dbReference>
<gene>
    <name evidence="2" type="ORF">H2LOC_013680</name>
</gene>
<dbReference type="AlphaFoldDB" id="A0A6B8KJB0"/>
<sequence length="178" mass="19500">MIIIRSGAKPKRYGFNGEQLTPKEIAAKNGVSADTIYRHIRGCGINPGEELTFEPIKRKHRGRLYTHNGKSMPLSQWGKELGIRVCTLKERLYRGLTVEQTLTLPVQPSSGRHRGATEALPEPTPLTLPVNHPQPSNPVNLTKPATTPGGVNHLLEPARGPAGGVKKVICKRKGELRP</sequence>
<organism evidence="2 3">
    <name type="scientific">Methylocystis heyeri</name>
    <dbReference type="NCBI Taxonomy" id="391905"/>
    <lineage>
        <taxon>Bacteria</taxon>
        <taxon>Pseudomonadati</taxon>
        <taxon>Pseudomonadota</taxon>
        <taxon>Alphaproteobacteria</taxon>
        <taxon>Hyphomicrobiales</taxon>
        <taxon>Methylocystaceae</taxon>
        <taxon>Methylocystis</taxon>
    </lineage>
</organism>
<keyword evidence="3" id="KW-1185">Reference proteome</keyword>
<evidence type="ECO:0000313" key="2">
    <source>
        <dbReference type="EMBL" id="QGM46658.1"/>
    </source>
</evidence>
<dbReference type="EMBL" id="CP046052">
    <property type="protein sequence ID" value="QGM46658.1"/>
    <property type="molecule type" value="Genomic_DNA"/>
</dbReference>
<evidence type="ECO:0000313" key="3">
    <source>
        <dbReference type="Proteomes" id="UP000309061"/>
    </source>
</evidence>